<feature type="compositionally biased region" description="Basic residues" evidence="1">
    <location>
        <begin position="1"/>
        <end position="12"/>
    </location>
</feature>
<comment type="caution">
    <text evidence="2">The sequence shown here is derived from an EMBL/GenBank/DDBJ whole genome shotgun (WGS) entry which is preliminary data.</text>
</comment>
<organism evidence="2 3">
    <name type="scientific">Scophthalmus maximus</name>
    <name type="common">Turbot</name>
    <name type="synonym">Psetta maxima</name>
    <dbReference type="NCBI Taxonomy" id="52904"/>
    <lineage>
        <taxon>Eukaryota</taxon>
        <taxon>Metazoa</taxon>
        <taxon>Chordata</taxon>
        <taxon>Craniata</taxon>
        <taxon>Vertebrata</taxon>
        <taxon>Euteleostomi</taxon>
        <taxon>Actinopterygii</taxon>
        <taxon>Neopterygii</taxon>
        <taxon>Teleostei</taxon>
        <taxon>Neoteleostei</taxon>
        <taxon>Acanthomorphata</taxon>
        <taxon>Carangaria</taxon>
        <taxon>Pleuronectiformes</taxon>
        <taxon>Pleuronectoidei</taxon>
        <taxon>Scophthalmidae</taxon>
        <taxon>Scophthalmus</taxon>
    </lineage>
</organism>
<evidence type="ECO:0000313" key="3">
    <source>
        <dbReference type="Proteomes" id="UP000438429"/>
    </source>
</evidence>
<dbReference type="AlphaFoldDB" id="A0A6A4RZ89"/>
<protein>
    <submittedName>
        <fullName evidence="2">Uncharacterized protein</fullName>
    </submittedName>
</protein>
<feature type="region of interest" description="Disordered" evidence="1">
    <location>
        <begin position="1"/>
        <end position="29"/>
    </location>
</feature>
<proteinExistence type="predicted"/>
<sequence length="96" mass="11327">MTALWSRRRHIRSSSPGADGHWSRTGEGDEREVTAYVGEHEHAHERAHCNTVVRRSRWLVTNTSLMEESKENVRHRTWCWLSRFLGYDPEKCVGHR</sequence>
<dbReference type="Proteomes" id="UP000438429">
    <property type="component" value="Unassembled WGS sequence"/>
</dbReference>
<reference evidence="2 3" key="1">
    <citation type="submission" date="2019-06" db="EMBL/GenBank/DDBJ databases">
        <title>Draft genomes of female and male turbot (Scophthalmus maximus).</title>
        <authorList>
            <person name="Xu H."/>
            <person name="Xu X.-W."/>
            <person name="Shao C."/>
            <person name="Chen S."/>
        </authorList>
    </citation>
    <scope>NUCLEOTIDE SEQUENCE [LARGE SCALE GENOMIC DNA]</scope>
    <source>
        <strain evidence="2">Ysfricsl-2016a</strain>
        <tissue evidence="2">Blood</tissue>
    </source>
</reference>
<name>A0A6A4RZ89_SCOMX</name>
<gene>
    <name evidence="2" type="ORF">F2P81_020114</name>
</gene>
<evidence type="ECO:0000313" key="2">
    <source>
        <dbReference type="EMBL" id="KAF0027373.1"/>
    </source>
</evidence>
<accession>A0A6A4RZ89</accession>
<evidence type="ECO:0000256" key="1">
    <source>
        <dbReference type="SAM" id="MobiDB-lite"/>
    </source>
</evidence>
<dbReference type="EMBL" id="VEVO01000018">
    <property type="protein sequence ID" value="KAF0027373.1"/>
    <property type="molecule type" value="Genomic_DNA"/>
</dbReference>